<dbReference type="STRING" id="323097.Nham_3836"/>
<accession>Q1QGV8</accession>
<dbReference type="HOGENOM" id="CLU_2130811_0_0_5"/>
<name>Q1QGV8_NITHX</name>
<dbReference type="KEGG" id="nha:Nham_3836"/>
<proteinExistence type="predicted"/>
<organism evidence="2 3">
    <name type="scientific">Nitrobacter hamburgensis (strain DSM 10229 / NCIMB 13809 / X14)</name>
    <dbReference type="NCBI Taxonomy" id="323097"/>
    <lineage>
        <taxon>Bacteria</taxon>
        <taxon>Pseudomonadati</taxon>
        <taxon>Pseudomonadota</taxon>
        <taxon>Alphaproteobacteria</taxon>
        <taxon>Hyphomicrobiales</taxon>
        <taxon>Nitrobacteraceae</taxon>
        <taxon>Nitrobacter</taxon>
    </lineage>
</organism>
<dbReference type="RefSeq" id="WP_011512171.1">
    <property type="nucleotide sequence ID" value="NC_007964.1"/>
</dbReference>
<evidence type="ECO:0000313" key="2">
    <source>
        <dbReference type="EMBL" id="ABE64539.1"/>
    </source>
</evidence>
<reference evidence="2 3" key="1">
    <citation type="submission" date="2006-03" db="EMBL/GenBank/DDBJ databases">
        <title>Complete sequence of chromosome of Nitrobacter hamburgensis X14.</title>
        <authorList>
            <consortium name="US DOE Joint Genome Institute"/>
            <person name="Copeland A."/>
            <person name="Lucas S."/>
            <person name="Lapidus A."/>
            <person name="Barry K."/>
            <person name="Detter J.C."/>
            <person name="Glavina del Rio T."/>
            <person name="Hammon N."/>
            <person name="Israni S."/>
            <person name="Dalin E."/>
            <person name="Tice H."/>
            <person name="Pitluck S."/>
            <person name="Chain P."/>
            <person name="Malfatti S."/>
            <person name="Shin M."/>
            <person name="Vergez L."/>
            <person name="Schmutz J."/>
            <person name="Larimer F."/>
            <person name="Land M."/>
            <person name="Hauser L."/>
            <person name="Kyrpides N."/>
            <person name="Ivanova N."/>
            <person name="Ward B."/>
            <person name="Arp D."/>
            <person name="Klotz M."/>
            <person name="Stein L."/>
            <person name="O'Mullan G."/>
            <person name="Starkenburg S."/>
            <person name="Sayavedra L."/>
            <person name="Poret-Peterson A.T."/>
            <person name="Gentry M.E."/>
            <person name="Bruce D."/>
            <person name="Richardson P."/>
        </authorList>
    </citation>
    <scope>NUCLEOTIDE SEQUENCE [LARGE SCALE GENOMIC DNA]</scope>
    <source>
        <strain evidence="3">DSM 10229 / NCIMB 13809 / X14</strain>
    </source>
</reference>
<dbReference type="Proteomes" id="UP000001953">
    <property type="component" value="Chromosome"/>
</dbReference>
<keyword evidence="3" id="KW-1185">Reference proteome</keyword>
<feature type="region of interest" description="Disordered" evidence="1">
    <location>
        <begin position="93"/>
        <end position="113"/>
    </location>
</feature>
<evidence type="ECO:0000256" key="1">
    <source>
        <dbReference type="SAM" id="MobiDB-lite"/>
    </source>
</evidence>
<dbReference type="AlphaFoldDB" id="Q1QGV8"/>
<gene>
    <name evidence="2" type="ordered locus">Nham_3836</name>
</gene>
<evidence type="ECO:0000313" key="3">
    <source>
        <dbReference type="Proteomes" id="UP000001953"/>
    </source>
</evidence>
<protein>
    <submittedName>
        <fullName evidence="2">Uncharacterized protein</fullName>
    </submittedName>
</protein>
<dbReference type="EMBL" id="CP000319">
    <property type="protein sequence ID" value="ABE64539.1"/>
    <property type="molecule type" value="Genomic_DNA"/>
</dbReference>
<sequence>MYDAELYLDGTIAGVRSGVFKAADTGKEEPYGFIQLTGRDGTSAKMYEVSLATGFDIKRYAIGTKVKMPVRVGASKDGKRIYYREAVPVAATGPTAAQQRSQADEALRSASKA</sequence>